<dbReference type="PROSITE" id="PS00893">
    <property type="entry name" value="NUDIX_BOX"/>
    <property type="match status" value="1"/>
</dbReference>
<dbReference type="NCBIfam" id="TIGR01084">
    <property type="entry name" value="mutY"/>
    <property type="match status" value="1"/>
</dbReference>
<proteinExistence type="inferred from homology"/>
<evidence type="ECO:0000256" key="1">
    <source>
        <dbReference type="ARBA" id="ARBA00000843"/>
    </source>
</evidence>
<dbReference type="SMART" id="SM00478">
    <property type="entry name" value="ENDO3c"/>
    <property type="match status" value="1"/>
</dbReference>
<dbReference type="InterPro" id="IPR004035">
    <property type="entry name" value="Endouclease-III_FeS-bd_BS"/>
</dbReference>
<dbReference type="GO" id="GO:0034039">
    <property type="term" value="F:8-oxo-7,8-dihydroguanine DNA N-glycosylase activity"/>
    <property type="evidence" value="ECO:0007669"/>
    <property type="project" value="TreeGrafter"/>
</dbReference>
<evidence type="ECO:0000256" key="5">
    <source>
        <dbReference type="ARBA" id="ARBA00012045"/>
    </source>
</evidence>
<keyword evidence="13" id="KW-0234">DNA repair</keyword>
<comment type="similarity">
    <text evidence="4">Belongs to the Nth/MutY family.</text>
</comment>
<keyword evidence="9" id="KW-0227">DNA damage</keyword>
<dbReference type="FunFam" id="1.10.1670.10:FF:000002">
    <property type="entry name" value="Adenine DNA glycosylase"/>
    <property type="match status" value="1"/>
</dbReference>
<dbReference type="GO" id="GO:0006298">
    <property type="term" value="P:mismatch repair"/>
    <property type="evidence" value="ECO:0007669"/>
    <property type="project" value="TreeGrafter"/>
</dbReference>
<dbReference type="PRINTS" id="PR00502">
    <property type="entry name" value="NUDIXFAMILY"/>
</dbReference>
<dbReference type="CDD" id="cd03425">
    <property type="entry name" value="NUDIX_MutT_NudA_like"/>
    <property type="match status" value="1"/>
</dbReference>
<evidence type="ECO:0000256" key="15">
    <source>
        <dbReference type="PIRSR" id="PIRSR603561-1"/>
    </source>
</evidence>
<evidence type="ECO:0000256" key="3">
    <source>
        <dbReference type="ARBA" id="ARBA00002933"/>
    </source>
</evidence>
<evidence type="ECO:0000313" key="19">
    <source>
        <dbReference type="Proteomes" id="UP000594688"/>
    </source>
</evidence>
<reference evidence="18 19" key="1">
    <citation type="submission" date="2020-02" db="EMBL/GenBank/DDBJ databases">
        <title>Genomic and physiological characterization of two novel Nitrospinaceae genera.</title>
        <authorList>
            <person name="Mueller A.J."/>
            <person name="Jung M.-Y."/>
            <person name="Strachan C.R."/>
            <person name="Herbold C.W."/>
            <person name="Kirkegaard R.H."/>
            <person name="Daims H."/>
        </authorList>
    </citation>
    <scope>NUCLEOTIDE SEQUENCE [LARGE SCALE GENOMIC DNA]</scope>
    <source>
        <strain evidence="18">EB</strain>
    </source>
</reference>
<comment type="function">
    <text evidence="3">Adenine glycosylase active on G-A mispairs. MutY also corrects error-prone DNA synthesis past GO lesions which are due to the oxidatively damaged form of guanine: 7,8-dihydro-8-oxoguanine (8-oxo-dGTP).</text>
</comment>
<dbReference type="PROSITE" id="PS01155">
    <property type="entry name" value="ENDONUCLEASE_III_2"/>
    <property type="match status" value="1"/>
</dbReference>
<feature type="binding site" evidence="15">
    <location>
        <position position="252"/>
    </location>
    <ligand>
        <name>8-oxo-dGTP</name>
        <dbReference type="ChEBI" id="CHEBI:77896"/>
    </ligand>
</feature>
<dbReference type="InterPro" id="IPR011257">
    <property type="entry name" value="DNA_glycosylase"/>
</dbReference>
<dbReference type="Gene3D" id="1.10.340.30">
    <property type="entry name" value="Hypothetical protein, domain 2"/>
    <property type="match status" value="1"/>
</dbReference>
<sequence length="368" mass="41930">MSQLFKPASISKPLLKWYDTQQRDLPWRENLDPYRIWVSEIMLQQTQVATVIPYYNRWMKSFPTIQKLAKAPLSKVLKHWEGLGYYSRARNLHKAAQWVEQENKGTIPDTFEDLKQLPGIGRYTAGAIASIAFNQAVPVLDGNVKRVLSRLFRIKENGAAPKSEKALWEQAALLVPKKRPGDFNQAVMELGATVCLPKKPLCLVCPLLKNCDAALHKEQDQYPPPKPKMPSKKIEVSAAVIKRNGKVFIQQRPHKGLMGGLWEFPGGKLEKGESAEAALVREIQEELGIAITPDEKILTIRHTYTQFRVTLHVFECELTRGRIRATECEQWKWVRPAELDHYPYPAANVKIVKHLMQNGSPKPGKKTR</sequence>
<dbReference type="InterPro" id="IPR015797">
    <property type="entry name" value="NUDIX_hydrolase-like_dom_sf"/>
</dbReference>
<keyword evidence="12" id="KW-0411">Iron-sulfur</keyword>
<dbReference type="Pfam" id="PF00730">
    <property type="entry name" value="HhH-GPD"/>
    <property type="match status" value="1"/>
</dbReference>
<dbReference type="InterPro" id="IPR000445">
    <property type="entry name" value="HhH_motif"/>
</dbReference>
<dbReference type="PANTHER" id="PTHR42944">
    <property type="entry name" value="ADENINE DNA GLYCOSYLASE"/>
    <property type="match status" value="1"/>
</dbReference>
<keyword evidence="7" id="KW-0004">4Fe-4S</keyword>
<feature type="binding site" evidence="16">
    <location>
        <position position="286"/>
    </location>
    <ligand>
        <name>Mg(2+)</name>
        <dbReference type="ChEBI" id="CHEBI:18420"/>
    </ligand>
</feature>
<dbReference type="InterPro" id="IPR020476">
    <property type="entry name" value="Nudix_hydrolase"/>
</dbReference>
<protein>
    <recommendedName>
        <fullName evidence="6">Adenine DNA glycosylase</fullName>
        <ecNumber evidence="5">3.2.2.31</ecNumber>
    </recommendedName>
</protein>
<dbReference type="Gene3D" id="1.10.1670.10">
    <property type="entry name" value="Helix-hairpin-Helix base-excision DNA repair enzymes (C-terminal)"/>
    <property type="match status" value="1"/>
</dbReference>
<dbReference type="InterPro" id="IPR004036">
    <property type="entry name" value="Endonuclease-III-like_CS2"/>
</dbReference>
<dbReference type="Gene3D" id="3.90.79.10">
    <property type="entry name" value="Nucleoside Triphosphate Pyrophosphohydrolase"/>
    <property type="match status" value="1"/>
</dbReference>
<evidence type="ECO:0000256" key="6">
    <source>
        <dbReference type="ARBA" id="ARBA00022023"/>
    </source>
</evidence>
<name>A0A7T0BVR3_9BACT</name>
<evidence type="ECO:0000313" key="18">
    <source>
        <dbReference type="EMBL" id="QPJ61907.1"/>
    </source>
</evidence>
<feature type="binding site" evidence="16">
    <location>
        <position position="266"/>
    </location>
    <ligand>
        <name>Mg(2+)</name>
        <dbReference type="ChEBI" id="CHEBI:18420"/>
    </ligand>
</feature>
<dbReference type="NCBIfam" id="TIGR00586">
    <property type="entry name" value="mutt"/>
    <property type="match status" value="1"/>
</dbReference>
<dbReference type="GO" id="GO:0046872">
    <property type="term" value="F:metal ion binding"/>
    <property type="evidence" value="ECO:0007669"/>
    <property type="project" value="UniProtKB-KW"/>
</dbReference>
<dbReference type="PROSITE" id="PS00764">
    <property type="entry name" value="ENDONUCLEASE_III_1"/>
    <property type="match status" value="1"/>
</dbReference>
<evidence type="ECO:0000256" key="16">
    <source>
        <dbReference type="PIRSR" id="PIRSR603561-2"/>
    </source>
</evidence>
<dbReference type="InterPro" id="IPR044298">
    <property type="entry name" value="MIG/MutY"/>
</dbReference>
<dbReference type="SMART" id="SM00525">
    <property type="entry name" value="FES"/>
    <property type="match status" value="1"/>
</dbReference>
<dbReference type="EMBL" id="CP048685">
    <property type="protein sequence ID" value="QPJ61907.1"/>
    <property type="molecule type" value="Genomic_DNA"/>
</dbReference>
<dbReference type="SUPFAM" id="SSF55811">
    <property type="entry name" value="Nudix"/>
    <property type="match status" value="1"/>
</dbReference>
<feature type="domain" description="Nudix hydrolase" evidence="17">
    <location>
        <begin position="231"/>
        <end position="357"/>
    </location>
</feature>
<dbReference type="GO" id="GO:0032357">
    <property type="term" value="F:oxidized purine DNA binding"/>
    <property type="evidence" value="ECO:0007669"/>
    <property type="project" value="TreeGrafter"/>
</dbReference>
<dbReference type="CDD" id="cd00056">
    <property type="entry name" value="ENDO3c"/>
    <property type="match status" value="1"/>
</dbReference>
<dbReference type="SUPFAM" id="SSF48150">
    <property type="entry name" value="DNA-glycosylase"/>
    <property type="match status" value="1"/>
</dbReference>
<evidence type="ECO:0000256" key="7">
    <source>
        <dbReference type="ARBA" id="ARBA00022485"/>
    </source>
</evidence>
<keyword evidence="16" id="KW-0460">Magnesium</keyword>
<evidence type="ECO:0000256" key="10">
    <source>
        <dbReference type="ARBA" id="ARBA00022801"/>
    </source>
</evidence>
<dbReference type="FunFam" id="1.10.340.30:FF:000002">
    <property type="entry name" value="Adenine DNA glycosylase"/>
    <property type="match status" value="1"/>
</dbReference>
<dbReference type="AlphaFoldDB" id="A0A7T0BVR3"/>
<evidence type="ECO:0000256" key="12">
    <source>
        <dbReference type="ARBA" id="ARBA00023014"/>
    </source>
</evidence>
<evidence type="ECO:0000256" key="11">
    <source>
        <dbReference type="ARBA" id="ARBA00023004"/>
    </source>
</evidence>
<dbReference type="InterPro" id="IPR003651">
    <property type="entry name" value="Endonuclease3_FeS-loop_motif"/>
</dbReference>
<dbReference type="InterPro" id="IPR003561">
    <property type="entry name" value="Mutator_MutT"/>
</dbReference>
<keyword evidence="10" id="KW-0378">Hydrolase</keyword>
<dbReference type="PROSITE" id="PS51462">
    <property type="entry name" value="NUDIX"/>
    <property type="match status" value="1"/>
</dbReference>
<dbReference type="InterPro" id="IPR029119">
    <property type="entry name" value="MutY_C"/>
</dbReference>
<evidence type="ECO:0000259" key="17">
    <source>
        <dbReference type="PROSITE" id="PS51462"/>
    </source>
</evidence>
<evidence type="ECO:0000256" key="8">
    <source>
        <dbReference type="ARBA" id="ARBA00022723"/>
    </source>
</evidence>
<evidence type="ECO:0000256" key="2">
    <source>
        <dbReference type="ARBA" id="ARBA00001966"/>
    </source>
</evidence>
<comment type="cofactor">
    <cofactor evidence="16">
        <name>Mg(2+)</name>
        <dbReference type="ChEBI" id="CHEBI:18420"/>
    </cofactor>
</comment>
<dbReference type="InterPro" id="IPR023170">
    <property type="entry name" value="HhH_base_excis_C"/>
</dbReference>
<keyword evidence="8 16" id="KW-0479">Metal-binding</keyword>
<comment type="catalytic activity">
    <reaction evidence="1">
        <text>Hydrolyzes free adenine bases from 7,8-dihydro-8-oxoguanine:adenine mismatched double-stranded DNA, leaving an apurinic site.</text>
        <dbReference type="EC" id="3.2.2.31"/>
    </reaction>
</comment>
<dbReference type="Pfam" id="PF14815">
    <property type="entry name" value="NUDIX_4"/>
    <property type="match status" value="1"/>
</dbReference>
<dbReference type="GO" id="GO:0006284">
    <property type="term" value="P:base-excision repair"/>
    <property type="evidence" value="ECO:0007669"/>
    <property type="project" value="InterPro"/>
</dbReference>
<dbReference type="GO" id="GO:0000701">
    <property type="term" value="F:purine-specific mismatch base pair DNA N-glycosylase activity"/>
    <property type="evidence" value="ECO:0007669"/>
    <property type="project" value="UniProtKB-EC"/>
</dbReference>
<dbReference type="InterPro" id="IPR020084">
    <property type="entry name" value="NUDIX_hydrolase_CS"/>
</dbReference>
<keyword evidence="11" id="KW-0408">Iron</keyword>
<dbReference type="InterPro" id="IPR005760">
    <property type="entry name" value="A/G_AdeGlyc_MutY"/>
</dbReference>
<dbReference type="InterPro" id="IPR000086">
    <property type="entry name" value="NUDIX_hydrolase_dom"/>
</dbReference>
<organism evidence="18 19">
    <name type="scientific">Candidatus Nitronauta litoralis</name>
    <dbReference type="NCBI Taxonomy" id="2705533"/>
    <lineage>
        <taxon>Bacteria</taxon>
        <taxon>Pseudomonadati</taxon>
        <taxon>Nitrospinota/Tectimicrobiota group</taxon>
        <taxon>Nitrospinota</taxon>
        <taxon>Nitrospinia</taxon>
        <taxon>Nitrospinales</taxon>
        <taxon>Nitrospinaceae</taxon>
        <taxon>Candidatus Nitronauta</taxon>
    </lineage>
</organism>
<keyword evidence="14" id="KW-0326">Glycosidase</keyword>
<dbReference type="PANTHER" id="PTHR42944:SF1">
    <property type="entry name" value="ADENINE DNA GLYCOSYLASE"/>
    <property type="match status" value="1"/>
</dbReference>
<dbReference type="GO" id="GO:0035485">
    <property type="term" value="F:adenine/guanine mispair binding"/>
    <property type="evidence" value="ECO:0007669"/>
    <property type="project" value="TreeGrafter"/>
</dbReference>
<dbReference type="GO" id="GO:0051539">
    <property type="term" value="F:4 iron, 4 sulfur cluster binding"/>
    <property type="evidence" value="ECO:0007669"/>
    <property type="project" value="UniProtKB-KW"/>
</dbReference>
<dbReference type="Proteomes" id="UP000594688">
    <property type="component" value="Chromosome"/>
</dbReference>
<dbReference type="Pfam" id="PF00633">
    <property type="entry name" value="HHH"/>
    <property type="match status" value="1"/>
</dbReference>
<dbReference type="EC" id="3.2.2.31" evidence="5"/>
<dbReference type="GO" id="GO:0008413">
    <property type="term" value="F:8-oxo-7,8-dihydroguanosine triphosphate pyrophosphatase activity"/>
    <property type="evidence" value="ECO:0007669"/>
    <property type="project" value="InterPro"/>
</dbReference>
<evidence type="ECO:0000256" key="4">
    <source>
        <dbReference type="ARBA" id="ARBA00008343"/>
    </source>
</evidence>
<accession>A0A7T0BVR3</accession>
<evidence type="ECO:0000256" key="14">
    <source>
        <dbReference type="ARBA" id="ARBA00023295"/>
    </source>
</evidence>
<comment type="cofactor">
    <cofactor evidence="2">
        <name>[4Fe-4S] cluster</name>
        <dbReference type="ChEBI" id="CHEBI:49883"/>
    </cofactor>
</comment>
<evidence type="ECO:0000256" key="13">
    <source>
        <dbReference type="ARBA" id="ARBA00023204"/>
    </source>
</evidence>
<feature type="binding site" evidence="15">
    <location>
        <position position="348"/>
    </location>
    <ligand>
        <name>8-oxo-dGTP</name>
        <dbReference type="ChEBI" id="CHEBI:77896"/>
    </ligand>
</feature>
<dbReference type="InterPro" id="IPR003265">
    <property type="entry name" value="HhH-GPD_domain"/>
</dbReference>
<gene>
    <name evidence="18" type="primary">mutY</name>
    <name evidence="18" type="ORF">G3M70_08485</name>
</gene>
<evidence type="ECO:0000256" key="9">
    <source>
        <dbReference type="ARBA" id="ARBA00022763"/>
    </source>
</evidence>
<feature type="binding site" evidence="15">
    <location>
        <begin position="263"/>
        <end position="266"/>
    </location>
    <ligand>
        <name>8-oxo-dGTP</name>
        <dbReference type="ChEBI" id="CHEBI:77896"/>
    </ligand>
</feature>
<dbReference type="KEGG" id="nli:G3M70_08485"/>